<proteinExistence type="predicted"/>
<feature type="transmembrane region" description="Helical" evidence="1">
    <location>
        <begin position="49"/>
        <end position="68"/>
    </location>
</feature>
<keyword evidence="1" id="KW-1133">Transmembrane helix</keyword>
<dbReference type="AlphaFoldDB" id="A0A853CTU5"/>
<dbReference type="EMBL" id="JACCFL010000001">
    <property type="protein sequence ID" value="NYJ23828.1"/>
    <property type="molecule type" value="Genomic_DNA"/>
</dbReference>
<name>A0A853CTU5_9MICO</name>
<gene>
    <name evidence="2" type="ORF">HNR13_002115</name>
</gene>
<sequence>MTDLTGALPPDANRFAWVRKLLPRIVIGSLIAAALVGVYAVIIGRWDETCWRLIGTIALLVFFSLVSWYDADVSARRAPWFGAVSVTLSAFLLLDGLVKLWTPALDGASATEDSSGTSSWGFFGWIALVAVVRLGLLHIHLVLNTQRRFTGPIMSKVTVCTLVLVGALTVGLAAPLVFDHVEFSDTYWRLVATIAILDALGTILIPLTYTLFGPKAVRGGGRAAGGSGGAGAAYVPAGAAYAPPATAYAPPTAFAPAAAAPAGASAAPAPSPYPNVLTPAGGYRLEWPRYVNGTPLPARPDGSPDFTGVIGY</sequence>
<feature type="transmembrane region" description="Helical" evidence="1">
    <location>
        <begin position="122"/>
        <end position="143"/>
    </location>
</feature>
<evidence type="ECO:0000256" key="1">
    <source>
        <dbReference type="SAM" id="Phobius"/>
    </source>
</evidence>
<feature type="transmembrane region" description="Helical" evidence="1">
    <location>
        <begin position="21"/>
        <end position="43"/>
    </location>
</feature>
<feature type="transmembrane region" description="Helical" evidence="1">
    <location>
        <begin position="190"/>
        <end position="212"/>
    </location>
</feature>
<keyword evidence="1" id="KW-0472">Membrane</keyword>
<organism evidence="2 3">
    <name type="scientific">Leifsonia shinshuensis</name>
    <dbReference type="NCBI Taxonomy" id="150026"/>
    <lineage>
        <taxon>Bacteria</taxon>
        <taxon>Bacillati</taxon>
        <taxon>Actinomycetota</taxon>
        <taxon>Actinomycetes</taxon>
        <taxon>Micrococcales</taxon>
        <taxon>Microbacteriaceae</taxon>
        <taxon>Leifsonia</taxon>
    </lineage>
</organism>
<evidence type="ECO:0000313" key="3">
    <source>
        <dbReference type="Proteomes" id="UP000578352"/>
    </source>
</evidence>
<dbReference type="Proteomes" id="UP000578352">
    <property type="component" value="Unassembled WGS sequence"/>
</dbReference>
<evidence type="ECO:0000313" key="2">
    <source>
        <dbReference type="EMBL" id="NYJ23828.1"/>
    </source>
</evidence>
<keyword evidence="1" id="KW-0812">Transmembrane</keyword>
<protein>
    <submittedName>
        <fullName evidence="2">Uncharacterized protein</fullName>
    </submittedName>
</protein>
<feature type="transmembrane region" description="Helical" evidence="1">
    <location>
        <begin position="155"/>
        <end position="178"/>
    </location>
</feature>
<accession>A0A853CTU5</accession>
<dbReference type="RefSeq" id="WP_179605708.1">
    <property type="nucleotide sequence ID" value="NZ_BAABEH010000001.1"/>
</dbReference>
<feature type="transmembrane region" description="Helical" evidence="1">
    <location>
        <begin position="80"/>
        <end position="102"/>
    </location>
</feature>
<comment type="caution">
    <text evidence="2">The sequence shown here is derived from an EMBL/GenBank/DDBJ whole genome shotgun (WGS) entry which is preliminary data.</text>
</comment>
<reference evidence="2 3" key="1">
    <citation type="submission" date="2020-07" db="EMBL/GenBank/DDBJ databases">
        <title>Sequencing the genomes of 1000 actinobacteria strains.</title>
        <authorList>
            <person name="Klenk H.-P."/>
        </authorList>
    </citation>
    <scope>NUCLEOTIDE SEQUENCE [LARGE SCALE GENOMIC DNA]</scope>
    <source>
        <strain evidence="2 3">DSM 15165</strain>
    </source>
</reference>